<dbReference type="InterPro" id="IPR018637">
    <property type="entry name" value="DUF2059"/>
</dbReference>
<dbReference type="EMBL" id="LR215729">
    <property type="protein sequence ID" value="VEV96901.1"/>
    <property type="molecule type" value="Genomic_DNA"/>
</dbReference>
<protein>
    <recommendedName>
        <fullName evidence="2">DUF2059 domain-containing protein</fullName>
    </recommendedName>
</protein>
<evidence type="ECO:0000259" key="2">
    <source>
        <dbReference type="Pfam" id="PF09832"/>
    </source>
</evidence>
<organism evidence="3">
    <name type="scientific">Pseudomonas marincola</name>
    <dbReference type="NCBI Taxonomy" id="437900"/>
    <lineage>
        <taxon>Bacteria</taxon>
        <taxon>Pseudomonadati</taxon>
        <taxon>Pseudomonadota</taxon>
        <taxon>Gammaproteobacteria</taxon>
        <taxon>Pseudomonadales</taxon>
        <taxon>Pseudomonadaceae</taxon>
        <taxon>Pseudomonas</taxon>
    </lineage>
</organism>
<proteinExistence type="predicted"/>
<feature type="signal peptide" evidence="1">
    <location>
        <begin position="1"/>
        <end position="18"/>
    </location>
</feature>
<gene>
    <name evidence="3" type="ORF">PMYSY11_1855</name>
</gene>
<accession>A0A653E3Y2</accession>
<dbReference type="RefSeq" id="WP_150548095.1">
    <property type="nucleotide sequence ID" value="NZ_LR215729.2"/>
</dbReference>
<evidence type="ECO:0000313" key="3">
    <source>
        <dbReference type="EMBL" id="VEV96901.1"/>
    </source>
</evidence>
<reference evidence="3" key="1">
    <citation type="submission" date="2019-02" db="EMBL/GenBank/DDBJ databases">
        <authorList>
            <consortium name="Genoscope - CEA"/>
            <person name="William W."/>
        </authorList>
    </citation>
    <scope>NUCLEOTIDE SEQUENCE [LARGE SCALE GENOMIC DNA]</scope>
    <source>
        <strain evidence="3">YSy11</strain>
    </source>
</reference>
<feature type="domain" description="DUF2059" evidence="2">
    <location>
        <begin position="71"/>
        <end position="115"/>
    </location>
</feature>
<dbReference type="Pfam" id="PF09832">
    <property type="entry name" value="DUF2059"/>
    <property type="match status" value="1"/>
</dbReference>
<feature type="chain" id="PRO_5024972930" description="DUF2059 domain-containing protein" evidence="1">
    <location>
        <begin position="19"/>
        <end position="255"/>
    </location>
</feature>
<sequence>MRAIFTALFMLLSLPALADVHTDLYKAAGWAQQRANFNDALTAAQQRYRQSLPPAVYDALVSNSNQRFAPQAMDQRAQQSFRENLHEPQSALQFFESPLGRKVVSAEQLATRKDQLAKYANGLPRVDASDSRRLLISHLAQALPAKEAGAEVSLALAGVAADSLSQMIPGLLGGDTAQSMLNSQRQRLMGQIGTDLDNTLLFVYRDLSDPELDEFITFAESQAGKDYYQAALAAVRAGLAVGQSTSSLNQAPQGI</sequence>
<evidence type="ECO:0000256" key="1">
    <source>
        <dbReference type="SAM" id="SignalP"/>
    </source>
</evidence>
<dbReference type="AlphaFoldDB" id="A0A653E3Y2"/>
<keyword evidence="1" id="KW-0732">Signal</keyword>
<name>A0A653E3Y2_9PSED</name>